<dbReference type="Pfam" id="PF09357">
    <property type="entry name" value="RteC"/>
    <property type="match status" value="1"/>
</dbReference>
<evidence type="ECO:0000313" key="2">
    <source>
        <dbReference type="Proteomes" id="UP000095725"/>
    </source>
</evidence>
<dbReference type="InterPro" id="IPR018534">
    <property type="entry name" value="Tet_reg_excision_RteC"/>
</dbReference>
<accession>A0A174WBC4</accession>
<dbReference type="Proteomes" id="UP000095725">
    <property type="component" value="Unassembled WGS sequence"/>
</dbReference>
<dbReference type="AlphaFoldDB" id="A0A174WBC4"/>
<organism evidence="1 2">
    <name type="scientific">Bacteroides caccae</name>
    <dbReference type="NCBI Taxonomy" id="47678"/>
    <lineage>
        <taxon>Bacteria</taxon>
        <taxon>Pseudomonadati</taxon>
        <taxon>Bacteroidota</taxon>
        <taxon>Bacteroidia</taxon>
        <taxon>Bacteroidales</taxon>
        <taxon>Bacteroidaceae</taxon>
        <taxon>Bacteroides</taxon>
    </lineage>
</organism>
<gene>
    <name evidence="1" type="ORF">ERS852558_03252</name>
</gene>
<dbReference type="RefSeq" id="WP_005805254.1">
    <property type="nucleotide sequence ID" value="NZ_CAXYLJ010000014.1"/>
</dbReference>
<dbReference type="EMBL" id="CZBL01000014">
    <property type="protein sequence ID" value="CUQ42811.1"/>
    <property type="molecule type" value="Genomic_DNA"/>
</dbReference>
<reference evidence="1 2" key="1">
    <citation type="submission" date="2015-09" db="EMBL/GenBank/DDBJ databases">
        <authorList>
            <consortium name="Pathogen Informatics"/>
        </authorList>
    </citation>
    <scope>NUCLEOTIDE SEQUENCE [LARGE SCALE GENOMIC DNA]</scope>
    <source>
        <strain evidence="1 2">2789STDY5834946</strain>
    </source>
</reference>
<name>A0A174WBC4_9BACE</name>
<proteinExistence type="predicted"/>
<sequence length="209" mass="23803">MKALTTHRLLDCFRKAVQEEESISENILSSAYDEFLDYLLQLAKGELPFLEKLRYLYHLEVELDTCLNMAEKTTSKHLHVCLKKAVALVKTEIELLRFSVEHPEYCAVHPATEENNSSVISLHWKSSLVNLMELIASLYYLGVITDGNGNRQSFASLVVAFEGFLHIRIPKPYDLRADLARRKKSLSVLLPKLREAFEKNIINCGIGHG</sequence>
<protein>
    <submittedName>
        <fullName evidence="1">RteC protein</fullName>
    </submittedName>
</protein>
<evidence type="ECO:0000313" key="1">
    <source>
        <dbReference type="EMBL" id="CUQ42811.1"/>
    </source>
</evidence>